<evidence type="ECO:0000313" key="9">
    <source>
        <dbReference type="Proteomes" id="UP001162480"/>
    </source>
</evidence>
<dbReference type="GO" id="GO:0035102">
    <property type="term" value="C:PRC1 complex"/>
    <property type="evidence" value="ECO:0007669"/>
    <property type="project" value="TreeGrafter"/>
</dbReference>
<dbReference type="Proteomes" id="UP001162480">
    <property type="component" value="Chromosome 8"/>
</dbReference>
<dbReference type="PANTHER" id="PTHR10825:SF72">
    <property type="entry name" value="UBIQUITIN-LIKE DOMAIN-CONTAINING PROTEIN"/>
    <property type="match status" value="1"/>
</dbReference>
<evidence type="ECO:0000259" key="7">
    <source>
        <dbReference type="SMART" id="SM00184"/>
    </source>
</evidence>
<evidence type="ECO:0000313" key="8">
    <source>
        <dbReference type="EMBL" id="CAI9726771.1"/>
    </source>
</evidence>
<feature type="domain" description="RING-type" evidence="7">
    <location>
        <begin position="69"/>
        <end position="107"/>
    </location>
</feature>
<proteinExistence type="predicted"/>
<evidence type="ECO:0000256" key="4">
    <source>
        <dbReference type="ARBA" id="ARBA00022833"/>
    </source>
</evidence>
<dbReference type="InterPro" id="IPR001841">
    <property type="entry name" value="Znf_RING"/>
</dbReference>
<protein>
    <submittedName>
        <fullName evidence="8">Complex BMI-1-like</fullName>
    </submittedName>
</protein>
<keyword evidence="2" id="KW-0479">Metal-binding</keyword>
<dbReference type="Gene3D" id="3.30.40.10">
    <property type="entry name" value="Zinc/RING finger domain, C3HC4 (zinc finger)"/>
    <property type="match status" value="1"/>
</dbReference>
<dbReference type="SMART" id="SM00184">
    <property type="entry name" value="RING"/>
    <property type="match status" value="1"/>
</dbReference>
<dbReference type="GO" id="GO:0008270">
    <property type="term" value="F:zinc ion binding"/>
    <property type="evidence" value="ECO:0007669"/>
    <property type="project" value="UniProtKB-KW"/>
</dbReference>
<gene>
    <name evidence="8" type="ORF">OCTVUL_1B000516</name>
</gene>
<dbReference type="Pfam" id="PF16207">
    <property type="entry name" value="RAWUL"/>
    <property type="match status" value="1"/>
</dbReference>
<dbReference type="SUPFAM" id="SSF57850">
    <property type="entry name" value="RING/U-box"/>
    <property type="match status" value="1"/>
</dbReference>
<dbReference type="InterPro" id="IPR032443">
    <property type="entry name" value="RAWUL"/>
</dbReference>
<dbReference type="InterPro" id="IPR017907">
    <property type="entry name" value="Znf_RING_CS"/>
</dbReference>
<name>A0AA36F5Q5_OCTVU</name>
<dbReference type="PANTHER" id="PTHR10825">
    <property type="entry name" value="RING FINGER DOMAIN-CONTAINING, POLYCOMB GROUP COMPONENT"/>
    <property type="match status" value="1"/>
</dbReference>
<reference evidence="8" key="1">
    <citation type="submission" date="2023-08" db="EMBL/GenBank/DDBJ databases">
        <authorList>
            <person name="Alioto T."/>
            <person name="Alioto T."/>
            <person name="Gomez Garrido J."/>
        </authorList>
    </citation>
    <scope>NUCLEOTIDE SEQUENCE</scope>
</reference>
<dbReference type="AlphaFoldDB" id="A0AA36F5Q5"/>
<keyword evidence="3" id="KW-0863">Zinc-finger</keyword>
<keyword evidence="9" id="KW-1185">Reference proteome</keyword>
<dbReference type="PROSITE" id="PS00518">
    <property type="entry name" value="ZF_RING_1"/>
    <property type="match status" value="1"/>
</dbReference>
<feature type="compositionally biased region" description="Acidic residues" evidence="6">
    <location>
        <begin position="22"/>
        <end position="39"/>
    </location>
</feature>
<organism evidence="8 9">
    <name type="scientific">Octopus vulgaris</name>
    <name type="common">Common octopus</name>
    <dbReference type="NCBI Taxonomy" id="6645"/>
    <lineage>
        <taxon>Eukaryota</taxon>
        <taxon>Metazoa</taxon>
        <taxon>Spiralia</taxon>
        <taxon>Lophotrochozoa</taxon>
        <taxon>Mollusca</taxon>
        <taxon>Cephalopoda</taxon>
        <taxon>Coleoidea</taxon>
        <taxon>Octopodiformes</taxon>
        <taxon>Octopoda</taxon>
        <taxon>Incirrata</taxon>
        <taxon>Octopodidae</taxon>
        <taxon>Octopus</taxon>
    </lineage>
</organism>
<dbReference type="EMBL" id="OX597821">
    <property type="protein sequence ID" value="CAI9726771.1"/>
    <property type="molecule type" value="Genomic_DNA"/>
</dbReference>
<dbReference type="Gene3D" id="3.10.20.90">
    <property type="entry name" value="Phosphatidylinositol 3-kinase Catalytic Subunit, Chain A, domain 1"/>
    <property type="match status" value="1"/>
</dbReference>
<keyword evidence="5" id="KW-0539">Nucleus</keyword>
<dbReference type="FunFam" id="3.30.40.10:FF:000122">
    <property type="entry name" value="polycomb group RING finger protein 1"/>
    <property type="match status" value="1"/>
</dbReference>
<dbReference type="InterPro" id="IPR013083">
    <property type="entry name" value="Znf_RING/FYVE/PHD"/>
</dbReference>
<sequence length="347" mass="39671">MVAMSVLVAAAETKVYGKMKEEEEEEEEEEEKELEDEEDLTVREGQIIVVEMYRSGRLKISEINPHLTCILCGGYYIDATTIIECLHSFCKTCIVRYLESSKYCPICDVLVHKTRPLQHIRQDQILQNLVYKMVPGLFSNEMKRRRDYYIKHPCSATHQPCGSVDSEVNGLLKAGEGARAHERIIYSEDEKISLSLEFSSNGCPPDCCHHQEESDRVSDCRYLLCPASVTVAHLKKFIRMKFSLSPRYKIDIFHTDESLSDSYTLIDIAYIYTWRRKGPLRLFYSVYENPAKRIKFSEPRELDVTSPTSTSTNTHYVATSIPHPAQNVTGVGTGIPFCTQFGVLHNM</sequence>
<dbReference type="GO" id="GO:1990841">
    <property type="term" value="F:promoter-specific chromatin binding"/>
    <property type="evidence" value="ECO:0007669"/>
    <property type="project" value="TreeGrafter"/>
</dbReference>
<dbReference type="CDD" id="cd17082">
    <property type="entry name" value="RAWUL_PCGF2_like"/>
    <property type="match status" value="1"/>
</dbReference>
<dbReference type="GO" id="GO:0000122">
    <property type="term" value="P:negative regulation of transcription by RNA polymerase II"/>
    <property type="evidence" value="ECO:0007669"/>
    <property type="project" value="TreeGrafter"/>
</dbReference>
<evidence type="ECO:0000256" key="1">
    <source>
        <dbReference type="ARBA" id="ARBA00004123"/>
    </source>
</evidence>
<evidence type="ECO:0000256" key="6">
    <source>
        <dbReference type="SAM" id="MobiDB-lite"/>
    </source>
</evidence>
<evidence type="ECO:0000256" key="2">
    <source>
        <dbReference type="ARBA" id="ARBA00022723"/>
    </source>
</evidence>
<feature type="region of interest" description="Disordered" evidence="6">
    <location>
        <begin position="18"/>
        <end position="39"/>
    </location>
</feature>
<evidence type="ECO:0000256" key="5">
    <source>
        <dbReference type="ARBA" id="ARBA00023242"/>
    </source>
</evidence>
<evidence type="ECO:0000256" key="3">
    <source>
        <dbReference type="ARBA" id="ARBA00022771"/>
    </source>
</evidence>
<comment type="subcellular location">
    <subcellularLocation>
        <location evidence="1">Nucleus</location>
    </subcellularLocation>
</comment>
<keyword evidence="4" id="KW-0862">Zinc</keyword>
<accession>A0AA36F5Q5</accession>
<dbReference type="Pfam" id="PF13923">
    <property type="entry name" value="zf-C3HC4_2"/>
    <property type="match status" value="1"/>
</dbReference>